<dbReference type="InterPro" id="IPR018392">
    <property type="entry name" value="LysM"/>
</dbReference>
<dbReference type="SUPFAM" id="SSF54106">
    <property type="entry name" value="LysM domain"/>
    <property type="match status" value="1"/>
</dbReference>
<keyword evidence="1" id="KW-1133">Transmembrane helix</keyword>
<dbReference type="OrthoDB" id="2679564at2"/>
<dbReference type="Gene3D" id="3.10.350.10">
    <property type="entry name" value="LysM domain"/>
    <property type="match status" value="1"/>
</dbReference>
<dbReference type="Proteomes" id="UP000274033">
    <property type="component" value="Unassembled WGS sequence"/>
</dbReference>
<dbReference type="RefSeq" id="WP_124764599.1">
    <property type="nucleotide sequence ID" value="NZ_JAFBDY010000008.1"/>
</dbReference>
<accession>A0A3N9UDL9</accession>
<gene>
    <name evidence="3" type="ORF">EBB45_10915</name>
</gene>
<dbReference type="Pfam" id="PF01476">
    <property type="entry name" value="LysM"/>
    <property type="match status" value="1"/>
</dbReference>
<proteinExistence type="predicted"/>
<evidence type="ECO:0000256" key="1">
    <source>
        <dbReference type="SAM" id="Phobius"/>
    </source>
</evidence>
<dbReference type="PROSITE" id="PS51782">
    <property type="entry name" value="LYSM"/>
    <property type="match status" value="1"/>
</dbReference>
<feature type="domain" description="LysM" evidence="2">
    <location>
        <begin position="35"/>
        <end position="84"/>
    </location>
</feature>
<keyword evidence="4" id="KW-1185">Reference proteome</keyword>
<evidence type="ECO:0000313" key="3">
    <source>
        <dbReference type="EMBL" id="RQW74394.1"/>
    </source>
</evidence>
<dbReference type="EMBL" id="RRCT01000009">
    <property type="protein sequence ID" value="RQW74394.1"/>
    <property type="molecule type" value="Genomic_DNA"/>
</dbReference>
<dbReference type="InterPro" id="IPR036779">
    <property type="entry name" value="LysM_dom_sf"/>
</dbReference>
<keyword evidence="1" id="KW-0472">Membrane</keyword>
<dbReference type="SMART" id="SM00257">
    <property type="entry name" value="LysM"/>
    <property type="match status" value="1"/>
</dbReference>
<evidence type="ECO:0000259" key="2">
    <source>
        <dbReference type="PROSITE" id="PS51782"/>
    </source>
</evidence>
<organism evidence="3 4">
    <name type="scientific">Lysinibacillus composti</name>
    <dbReference type="NCBI Taxonomy" id="720633"/>
    <lineage>
        <taxon>Bacteria</taxon>
        <taxon>Bacillati</taxon>
        <taxon>Bacillota</taxon>
        <taxon>Bacilli</taxon>
        <taxon>Bacillales</taxon>
        <taxon>Bacillaceae</taxon>
        <taxon>Lysinibacillus</taxon>
    </lineage>
</organism>
<sequence length="112" mass="12809">MNWLQKNNYIAILFGVTLFIVGYLLITDDGNTAYNEIKIEHGDTLWSLAERYSGEMSHIDWIKTVRAENNLLTENIEAGQELVIPISTDHVYIASDDEEYDSVKVASKNENR</sequence>
<protein>
    <submittedName>
        <fullName evidence="3">LysM peptidoglycan-binding domain-containing protein</fullName>
    </submittedName>
</protein>
<keyword evidence="1" id="KW-0812">Transmembrane</keyword>
<feature type="transmembrane region" description="Helical" evidence="1">
    <location>
        <begin position="7"/>
        <end position="26"/>
    </location>
</feature>
<evidence type="ECO:0000313" key="4">
    <source>
        <dbReference type="Proteomes" id="UP000274033"/>
    </source>
</evidence>
<name>A0A3N9UDL9_9BACI</name>
<comment type="caution">
    <text evidence="3">The sequence shown here is derived from an EMBL/GenBank/DDBJ whole genome shotgun (WGS) entry which is preliminary data.</text>
</comment>
<dbReference type="CDD" id="cd00118">
    <property type="entry name" value="LysM"/>
    <property type="match status" value="1"/>
</dbReference>
<reference evidence="3 4" key="1">
    <citation type="journal article" date="2013" name="J. Microbiol.">
        <title>Lysinibacillus chungkukjangi sp. nov., isolated from Chungkukjang, Korean fermented soybean food.</title>
        <authorList>
            <person name="Kim S.J."/>
            <person name="Jang Y.H."/>
            <person name="Hamada M."/>
            <person name="Ahn J.H."/>
            <person name="Weon H.Y."/>
            <person name="Suzuki K."/>
            <person name="Whang K.S."/>
            <person name="Kwon S.W."/>
        </authorList>
    </citation>
    <scope>NUCLEOTIDE SEQUENCE [LARGE SCALE GENOMIC DNA]</scope>
    <source>
        <strain evidence="3 4">MCCC 1A12701</strain>
    </source>
</reference>
<dbReference type="AlphaFoldDB" id="A0A3N9UDL9"/>